<dbReference type="RefSeq" id="WP_061499054.1">
    <property type="nucleotide sequence ID" value="NZ_CP010951.1"/>
</dbReference>
<evidence type="ECO:0000256" key="1">
    <source>
        <dbReference type="SAM" id="MobiDB-lite"/>
    </source>
</evidence>
<reference evidence="2 3" key="1">
    <citation type="journal article" date="2014" name="Int. J. Syst. Evol. Microbiol.">
        <title>Ramlibacter solisilvae sp. nov., isolated from forest soil, and emended description of the genus Ramlibacter.</title>
        <authorList>
            <person name="Lee H.J."/>
            <person name="Lee S.H."/>
            <person name="Lee S.S."/>
            <person name="Lee J.S."/>
            <person name="Kim Y."/>
            <person name="Kim S.C."/>
            <person name="Jeon C.O."/>
        </authorList>
    </citation>
    <scope>NUCLEOTIDE SEQUENCE [LARGE SCALE GENOMIC DNA]</scope>
    <source>
        <strain evidence="2 3">5-10</strain>
    </source>
</reference>
<keyword evidence="3" id="KW-1185">Reference proteome</keyword>
<sequence>MAQPAARKVAPLSPDEQRHGKHLKTQPAELDLPPSTGRNTKLGRKVEKPDDPKPGGPSGQKVETRDRKHANK</sequence>
<dbReference type="EMBL" id="CP010951">
    <property type="protein sequence ID" value="AMO23256.1"/>
    <property type="molecule type" value="Genomic_DNA"/>
</dbReference>
<protein>
    <submittedName>
        <fullName evidence="2">Uncharacterized protein</fullName>
    </submittedName>
</protein>
<accession>A0A127JTG3</accession>
<evidence type="ECO:0000313" key="3">
    <source>
        <dbReference type="Proteomes" id="UP000070433"/>
    </source>
</evidence>
<evidence type="ECO:0000313" key="2">
    <source>
        <dbReference type="EMBL" id="AMO23256.1"/>
    </source>
</evidence>
<gene>
    <name evidence="2" type="ORF">UC35_10565</name>
</gene>
<proteinExistence type="predicted"/>
<name>A0A127JTG3_9BURK</name>
<feature type="region of interest" description="Disordered" evidence="1">
    <location>
        <begin position="1"/>
        <end position="72"/>
    </location>
</feature>
<dbReference type="Proteomes" id="UP000070433">
    <property type="component" value="Chromosome"/>
</dbReference>
<organism evidence="2 3">
    <name type="scientific">Ramlibacter tataouinensis</name>
    <dbReference type="NCBI Taxonomy" id="94132"/>
    <lineage>
        <taxon>Bacteria</taxon>
        <taxon>Pseudomonadati</taxon>
        <taxon>Pseudomonadota</taxon>
        <taxon>Betaproteobacteria</taxon>
        <taxon>Burkholderiales</taxon>
        <taxon>Comamonadaceae</taxon>
        <taxon>Ramlibacter</taxon>
    </lineage>
</organism>
<feature type="compositionally biased region" description="Basic and acidic residues" evidence="1">
    <location>
        <begin position="44"/>
        <end position="53"/>
    </location>
</feature>
<dbReference type="AlphaFoldDB" id="A0A127JTG3"/>